<evidence type="ECO:0000313" key="4">
    <source>
        <dbReference type="Proteomes" id="UP000541444"/>
    </source>
</evidence>
<feature type="domain" description="Zinc finger PMZ-type" evidence="2">
    <location>
        <begin position="154"/>
        <end position="181"/>
    </location>
</feature>
<comment type="caution">
    <text evidence="3">The sequence shown here is derived from an EMBL/GenBank/DDBJ whole genome shotgun (WGS) entry which is preliminary data.</text>
</comment>
<sequence>MLTKVPHSIEPKPIIGQTEPSSELRFESEPEQVKDLVDFSFKSAAYTNDPYDLSKEFNIGDLYRDRIKLKNHIIAYAVVNKFNLEHILGNEYKIVNTDPVGLQYILGIPKETWSNPYIPMNTEWLTQIMLRARITEEAKNSQARLAPWATDYYGTCSCRWWQTMGIPYEHGVRAFGLANVDPTTRISEYFTNDTYKAIYEPIWIPIRGIEQ</sequence>
<evidence type="ECO:0000259" key="2">
    <source>
        <dbReference type="SMART" id="SM00575"/>
    </source>
</evidence>
<dbReference type="Proteomes" id="UP000541444">
    <property type="component" value="Unassembled WGS sequence"/>
</dbReference>
<protein>
    <recommendedName>
        <fullName evidence="2">Zinc finger PMZ-type domain-containing protein</fullName>
    </recommendedName>
</protein>
<gene>
    <name evidence="3" type="ORF">GIB67_002550</name>
</gene>
<dbReference type="EMBL" id="JACGCM010000973">
    <property type="protein sequence ID" value="KAF6163545.1"/>
    <property type="molecule type" value="Genomic_DNA"/>
</dbReference>
<proteinExistence type="predicted"/>
<evidence type="ECO:0000256" key="1">
    <source>
        <dbReference type="SAM" id="MobiDB-lite"/>
    </source>
</evidence>
<organism evidence="3 4">
    <name type="scientific">Kingdonia uniflora</name>
    <dbReference type="NCBI Taxonomy" id="39325"/>
    <lineage>
        <taxon>Eukaryota</taxon>
        <taxon>Viridiplantae</taxon>
        <taxon>Streptophyta</taxon>
        <taxon>Embryophyta</taxon>
        <taxon>Tracheophyta</taxon>
        <taxon>Spermatophyta</taxon>
        <taxon>Magnoliopsida</taxon>
        <taxon>Ranunculales</taxon>
        <taxon>Circaeasteraceae</taxon>
        <taxon>Kingdonia</taxon>
    </lineage>
</organism>
<dbReference type="AlphaFoldDB" id="A0A7J7N8R5"/>
<feature type="region of interest" description="Disordered" evidence="1">
    <location>
        <begin position="1"/>
        <end position="24"/>
    </location>
</feature>
<reference evidence="3 4" key="1">
    <citation type="journal article" date="2020" name="IScience">
        <title>Genome Sequencing of the Endangered Kingdonia uniflora (Circaeasteraceae, Ranunculales) Reveals Potential Mechanisms of Evolutionary Specialization.</title>
        <authorList>
            <person name="Sun Y."/>
            <person name="Deng T."/>
            <person name="Zhang A."/>
            <person name="Moore M.J."/>
            <person name="Landis J.B."/>
            <person name="Lin N."/>
            <person name="Zhang H."/>
            <person name="Zhang X."/>
            <person name="Huang J."/>
            <person name="Zhang X."/>
            <person name="Sun H."/>
            <person name="Wang H."/>
        </authorList>
    </citation>
    <scope>NUCLEOTIDE SEQUENCE [LARGE SCALE GENOMIC DNA]</scope>
    <source>
        <strain evidence="3">TB1705</strain>
        <tissue evidence="3">Leaf</tissue>
    </source>
</reference>
<accession>A0A7J7N8R5</accession>
<dbReference type="GO" id="GO:0008270">
    <property type="term" value="F:zinc ion binding"/>
    <property type="evidence" value="ECO:0007669"/>
    <property type="project" value="InterPro"/>
</dbReference>
<dbReference type="InterPro" id="IPR006564">
    <property type="entry name" value="Znf_PMZ"/>
</dbReference>
<dbReference type="SMART" id="SM00575">
    <property type="entry name" value="ZnF_PMZ"/>
    <property type="match status" value="1"/>
</dbReference>
<evidence type="ECO:0000313" key="3">
    <source>
        <dbReference type="EMBL" id="KAF6163545.1"/>
    </source>
</evidence>
<name>A0A7J7N8R5_9MAGN</name>
<keyword evidence="4" id="KW-1185">Reference proteome</keyword>